<accession>A0A8S5NLN7</accession>
<organism evidence="1">
    <name type="scientific">Myoviridae sp. ctkOm7</name>
    <dbReference type="NCBI Taxonomy" id="2826690"/>
    <lineage>
        <taxon>Viruses</taxon>
        <taxon>Duplodnaviria</taxon>
        <taxon>Heunggongvirae</taxon>
        <taxon>Uroviricota</taxon>
        <taxon>Caudoviricetes</taxon>
    </lineage>
</organism>
<evidence type="ECO:0000313" key="1">
    <source>
        <dbReference type="EMBL" id="DAD95717.1"/>
    </source>
</evidence>
<sequence length="227" mass="24847">MGAAAFFRSRKEQKMSEFNHFAKELDAAFRTARSEYAAVYDELTKAKENASAAGLDAVKKQIATLQLQEAENKMSTETERIWAAFDAKAAELRSALEKEVQASKCVDPTAVDAAGVELMKSGILTADDYYSLAEKYDGNVTMLRLLSKYAADAATDADNRKDRVALTVLSQECANGTGKTLKAWDDLMTTVNYCSGRGGSGRRQTPGVVAHMGEWWDQLSGEIIESF</sequence>
<reference evidence="1" key="1">
    <citation type="journal article" date="2021" name="Proc. Natl. Acad. Sci. U.S.A.">
        <title>A Catalog of Tens of Thousands of Viruses from Human Metagenomes Reveals Hidden Associations with Chronic Diseases.</title>
        <authorList>
            <person name="Tisza M.J."/>
            <person name="Buck C.B."/>
        </authorList>
    </citation>
    <scope>NUCLEOTIDE SEQUENCE</scope>
    <source>
        <strain evidence="1">CtkOm7</strain>
    </source>
</reference>
<proteinExistence type="predicted"/>
<dbReference type="EMBL" id="BK015199">
    <property type="protein sequence ID" value="DAD95717.1"/>
    <property type="molecule type" value="Genomic_DNA"/>
</dbReference>
<name>A0A8S5NLN7_9CAUD</name>
<protein>
    <submittedName>
        <fullName evidence="1">Uncharacterized protein</fullName>
    </submittedName>
</protein>